<dbReference type="EMBL" id="HBIC01006652">
    <property type="protein sequence ID" value="CAE0274640.1"/>
    <property type="molecule type" value="Transcribed_RNA"/>
</dbReference>
<reference evidence="1" key="1">
    <citation type="submission" date="2021-01" db="EMBL/GenBank/DDBJ databases">
        <authorList>
            <person name="Corre E."/>
            <person name="Pelletier E."/>
            <person name="Niang G."/>
            <person name="Scheremetjew M."/>
            <person name="Finn R."/>
            <person name="Kale V."/>
            <person name="Holt S."/>
            <person name="Cochrane G."/>
            <person name="Meng A."/>
            <person name="Brown T."/>
            <person name="Cohen L."/>
        </authorList>
    </citation>
    <scope>NUCLEOTIDE SEQUENCE</scope>
    <source>
        <strain evidence="1">CCAP 955/1</strain>
    </source>
</reference>
<accession>A0A7S3GRU0</accession>
<dbReference type="InterPro" id="IPR038781">
    <property type="entry name" value="C365.16-ike"/>
</dbReference>
<dbReference type="PANTHER" id="PTHR37845">
    <property type="entry name" value="SEQUENCE ORPHAN"/>
    <property type="match status" value="1"/>
</dbReference>
<proteinExistence type="predicted"/>
<protein>
    <submittedName>
        <fullName evidence="1">Uncharacterized protein</fullName>
    </submittedName>
</protein>
<dbReference type="GO" id="GO:0005739">
    <property type="term" value="C:mitochondrion"/>
    <property type="evidence" value="ECO:0007669"/>
    <property type="project" value="TreeGrafter"/>
</dbReference>
<sequence length="268" mass="29203">MGGTGDVAAKDHSPLPYRVFVEAAAATISALTVAPAISIVDKAIVSNASGLEKLVPSLINGVKTLFTKPAYFFKQPSFLFIWGVYSGTYIVANNIEAVCERNDQSSFYPKFVGSSVANVSLSVLKDKAFAKMFGTGEVKPMKLKSMGLFATRDSMTILASFSLPGLISARMQQDLKMERFTSDTIAQLVTPVSMQILSTPLHLLGLDIYNRPEATGTERKSFIQQEYVKTTLARMARILPAFGIGGVVNKYIRKEGNAKLREAYPEPK</sequence>
<evidence type="ECO:0000313" key="1">
    <source>
        <dbReference type="EMBL" id="CAE0274640.1"/>
    </source>
</evidence>
<name>A0A7S3GRU0_9STRA</name>
<organism evidence="1">
    <name type="scientific">Spumella elongata</name>
    <dbReference type="NCBI Taxonomy" id="89044"/>
    <lineage>
        <taxon>Eukaryota</taxon>
        <taxon>Sar</taxon>
        <taxon>Stramenopiles</taxon>
        <taxon>Ochrophyta</taxon>
        <taxon>Chrysophyceae</taxon>
        <taxon>Chromulinales</taxon>
        <taxon>Chromulinaceae</taxon>
        <taxon>Spumella</taxon>
    </lineage>
</organism>
<dbReference type="AlphaFoldDB" id="A0A7S3GRU0"/>
<gene>
    <name evidence="1" type="ORF">SELO1098_LOCUS3467</name>
</gene>
<dbReference type="PANTHER" id="PTHR37845:SF1">
    <property type="entry name" value="SEQUENCE ORPHAN"/>
    <property type="match status" value="1"/>
</dbReference>